<reference evidence="4 5" key="1">
    <citation type="submission" date="2024-05" db="EMBL/GenBank/DDBJ databases">
        <title>Sinomonas sp. nov., isolated from a waste landfill.</title>
        <authorList>
            <person name="Zhao Y."/>
        </authorList>
    </citation>
    <scope>NUCLEOTIDE SEQUENCE [LARGE SCALE GENOMIC DNA]</scope>
    <source>
        <strain evidence="4 5">CCTCC AB2014300</strain>
    </source>
</reference>
<dbReference type="Proteomes" id="UP001422074">
    <property type="component" value="Unassembled WGS sequence"/>
</dbReference>
<dbReference type="PROSITE" id="PS51257">
    <property type="entry name" value="PROKAR_LIPOPROTEIN"/>
    <property type="match status" value="1"/>
</dbReference>
<feature type="compositionally biased region" description="Basic and acidic residues" evidence="1">
    <location>
        <begin position="189"/>
        <end position="203"/>
    </location>
</feature>
<evidence type="ECO:0000313" key="4">
    <source>
        <dbReference type="EMBL" id="MEN2743056.1"/>
    </source>
</evidence>
<comment type="caution">
    <text evidence="4">The sequence shown here is derived from an EMBL/GenBank/DDBJ whole genome shotgun (WGS) entry which is preliminary data.</text>
</comment>
<dbReference type="PANTHER" id="PTHR37938:SF1">
    <property type="entry name" value="BLL0215 PROTEIN"/>
    <property type="match status" value="1"/>
</dbReference>
<protein>
    <submittedName>
        <fullName evidence="4">PH domain-containing protein</fullName>
    </submittedName>
</protein>
<keyword evidence="2" id="KW-1133">Transmembrane helix</keyword>
<feature type="transmembrane region" description="Helical" evidence="2">
    <location>
        <begin position="62"/>
        <end position="80"/>
    </location>
</feature>
<dbReference type="PANTHER" id="PTHR37938">
    <property type="entry name" value="BLL0215 PROTEIN"/>
    <property type="match status" value="1"/>
</dbReference>
<accession>A0ABU9WV67</accession>
<evidence type="ECO:0000256" key="2">
    <source>
        <dbReference type="SAM" id="Phobius"/>
    </source>
</evidence>
<evidence type="ECO:0000313" key="5">
    <source>
        <dbReference type="Proteomes" id="UP001422074"/>
    </source>
</evidence>
<organism evidence="4 5">
    <name type="scientific">Sinomonas halotolerans</name>
    <dbReference type="NCBI Taxonomy" id="1644133"/>
    <lineage>
        <taxon>Bacteria</taxon>
        <taxon>Bacillati</taxon>
        <taxon>Actinomycetota</taxon>
        <taxon>Actinomycetes</taxon>
        <taxon>Micrococcales</taxon>
        <taxon>Micrococcaceae</taxon>
        <taxon>Sinomonas</taxon>
    </lineage>
</organism>
<keyword evidence="2" id="KW-0812">Transmembrane</keyword>
<proteinExistence type="predicted"/>
<evidence type="ECO:0000256" key="1">
    <source>
        <dbReference type="SAM" id="MobiDB-lite"/>
    </source>
</evidence>
<keyword evidence="2" id="KW-0472">Membrane</keyword>
<gene>
    <name evidence="4" type="ORF">ABCQ75_00695</name>
</gene>
<dbReference type="EMBL" id="JBDFRB010000001">
    <property type="protein sequence ID" value="MEN2743056.1"/>
    <property type="molecule type" value="Genomic_DNA"/>
</dbReference>
<keyword evidence="5" id="KW-1185">Reference proteome</keyword>
<feature type="region of interest" description="Disordered" evidence="1">
    <location>
        <begin position="173"/>
        <end position="203"/>
    </location>
</feature>
<name>A0ABU9WV67_9MICC</name>
<dbReference type="Pfam" id="PF03703">
    <property type="entry name" value="bPH_2"/>
    <property type="match status" value="1"/>
</dbReference>
<feature type="transmembrane region" description="Helical" evidence="2">
    <location>
        <begin position="21"/>
        <end position="42"/>
    </location>
</feature>
<evidence type="ECO:0000259" key="3">
    <source>
        <dbReference type="Pfam" id="PF03703"/>
    </source>
</evidence>
<dbReference type="InterPro" id="IPR005182">
    <property type="entry name" value="YdbS-like_PH"/>
</dbReference>
<sequence length="203" mass="22478">MRRLLAPGEQVIAVTRQHRRLLVLPALVFVLACGAAAFTAGWLSRGHLEEAFPWMPAAARPWLMLASAVLAAWAVAAYSVRRFLAWNGLTYVLTNRRVLRRRRGLRSQEQEMPLAFVTGVEVRQGVLEGWLGSGTLALASGRSGQLTLADVPEVRRFRQFVLDAVDELPRALVGTDDARPGEGPAADGRPWERDGQQWEGRDD</sequence>
<feature type="domain" description="YdbS-like PH" evidence="3">
    <location>
        <begin position="86"/>
        <end position="160"/>
    </location>
</feature>
<dbReference type="RefSeq" id="WP_345882474.1">
    <property type="nucleotide sequence ID" value="NZ_JBDFRB010000001.1"/>
</dbReference>